<protein>
    <submittedName>
        <fullName evidence="1">Uncharacterized protein</fullName>
    </submittedName>
</protein>
<dbReference type="EMBL" id="JBHLVO010000062">
    <property type="protein sequence ID" value="MFC0274994.1"/>
    <property type="molecule type" value="Genomic_DNA"/>
</dbReference>
<dbReference type="Proteomes" id="UP001589854">
    <property type="component" value="Unassembled WGS sequence"/>
</dbReference>
<proteinExistence type="predicted"/>
<keyword evidence="2" id="KW-1185">Reference proteome</keyword>
<comment type="caution">
    <text evidence="1">The sequence shown here is derived from an EMBL/GenBank/DDBJ whole genome shotgun (WGS) entry which is preliminary data.</text>
</comment>
<sequence>MVKFILEDSDDTLTTHSGLGLIGLLLSKTNIHKRFSTLRVPEIKSSPAILNGDVTT</sequence>
<dbReference type="RefSeq" id="WP_378939762.1">
    <property type="nucleotide sequence ID" value="NZ_JBHLVO010000062.1"/>
</dbReference>
<reference evidence="1 2" key="1">
    <citation type="submission" date="2024-09" db="EMBL/GenBank/DDBJ databases">
        <authorList>
            <person name="Sun Q."/>
            <person name="Mori K."/>
        </authorList>
    </citation>
    <scope>NUCLEOTIDE SEQUENCE [LARGE SCALE GENOMIC DNA]</scope>
    <source>
        <strain evidence="1 2">CCM 7228</strain>
    </source>
</reference>
<gene>
    <name evidence="1" type="ORF">ACFFIX_27220</name>
</gene>
<name>A0ABV6GMZ5_9BACI</name>
<accession>A0ABV6GMZ5</accession>
<evidence type="ECO:0000313" key="2">
    <source>
        <dbReference type="Proteomes" id="UP001589854"/>
    </source>
</evidence>
<organism evidence="1 2">
    <name type="scientific">Metabacillus herbersteinensis</name>
    <dbReference type="NCBI Taxonomy" id="283816"/>
    <lineage>
        <taxon>Bacteria</taxon>
        <taxon>Bacillati</taxon>
        <taxon>Bacillota</taxon>
        <taxon>Bacilli</taxon>
        <taxon>Bacillales</taxon>
        <taxon>Bacillaceae</taxon>
        <taxon>Metabacillus</taxon>
    </lineage>
</organism>
<evidence type="ECO:0000313" key="1">
    <source>
        <dbReference type="EMBL" id="MFC0274994.1"/>
    </source>
</evidence>